<proteinExistence type="predicted"/>
<dbReference type="Proteomes" id="UP000257039">
    <property type="component" value="Unassembled WGS sequence"/>
</dbReference>
<name>A0A4P9VI16_9GAMM</name>
<protein>
    <submittedName>
        <fullName evidence="2">Uncharacterized protein</fullName>
    </submittedName>
</protein>
<feature type="transmembrane region" description="Helical" evidence="1">
    <location>
        <begin position="85"/>
        <end position="108"/>
    </location>
</feature>
<organism evidence="2 3">
    <name type="scientific">Zooshikella ganghwensis</name>
    <dbReference type="NCBI Taxonomy" id="202772"/>
    <lineage>
        <taxon>Bacteria</taxon>
        <taxon>Pseudomonadati</taxon>
        <taxon>Pseudomonadota</taxon>
        <taxon>Gammaproteobacteria</taxon>
        <taxon>Oceanospirillales</taxon>
        <taxon>Zooshikellaceae</taxon>
        <taxon>Zooshikella</taxon>
    </lineage>
</organism>
<keyword evidence="1" id="KW-0812">Transmembrane</keyword>
<keyword evidence="3" id="KW-1185">Reference proteome</keyword>
<sequence length="187" mass="21306">MQTSWSMPLKIILITIYAVFFNIILIFAVYGDFFAIFYPSQQVSYWAKNIALIHLFIMMPILVASHAFNEKLIPKERTKFKMLKFYLVTYIGIPIIAAVLSSIVYAALAKGVPGMLSLYNTEGVVEEIKVVHKDKWGKRDRRKSVYFEDYDGMASVSTSTYNRVSVGDSIKVLVRRSSLGTKIEILN</sequence>
<feature type="transmembrane region" description="Helical" evidence="1">
    <location>
        <begin position="12"/>
        <end position="39"/>
    </location>
</feature>
<feature type="transmembrane region" description="Helical" evidence="1">
    <location>
        <begin position="45"/>
        <end position="64"/>
    </location>
</feature>
<evidence type="ECO:0000313" key="3">
    <source>
        <dbReference type="Proteomes" id="UP000257039"/>
    </source>
</evidence>
<gene>
    <name evidence="2" type="ORF">B9G39_00355</name>
</gene>
<dbReference type="EMBL" id="NDXW01000001">
    <property type="protein sequence ID" value="RDH42014.1"/>
    <property type="molecule type" value="Genomic_DNA"/>
</dbReference>
<evidence type="ECO:0000313" key="2">
    <source>
        <dbReference type="EMBL" id="RDH42014.1"/>
    </source>
</evidence>
<keyword evidence="1" id="KW-0472">Membrane</keyword>
<evidence type="ECO:0000256" key="1">
    <source>
        <dbReference type="SAM" id="Phobius"/>
    </source>
</evidence>
<comment type="caution">
    <text evidence="2">The sequence shown here is derived from an EMBL/GenBank/DDBJ whole genome shotgun (WGS) entry which is preliminary data.</text>
</comment>
<dbReference type="AlphaFoldDB" id="A0A4P9VI16"/>
<keyword evidence="1" id="KW-1133">Transmembrane helix</keyword>
<reference evidence="2 3" key="1">
    <citation type="submission" date="2017-04" db="EMBL/GenBank/DDBJ databases">
        <title>Draft genome sequence of Zooshikella ganghwensis VG4 isolated from Red Sea sediments.</title>
        <authorList>
            <person name="Rehman Z."/>
            <person name="Alam I."/>
            <person name="Kamau A."/>
            <person name="Bajic V."/>
            <person name="Leiknes T."/>
        </authorList>
    </citation>
    <scope>NUCLEOTIDE SEQUENCE [LARGE SCALE GENOMIC DNA]</scope>
    <source>
        <strain evidence="2 3">VG4</strain>
    </source>
</reference>
<accession>A0A4P9VI16</accession>